<dbReference type="OrthoDB" id="7443106at2"/>
<reference evidence="2 3" key="1">
    <citation type="submission" date="2019-04" db="EMBL/GenBank/DDBJ databases">
        <title>Altererythrobacter aquimixticola sp. nov., isolated from sediment of junction between the ocean and a freshwater spring.</title>
        <authorList>
            <person name="Yoon J.-H."/>
        </authorList>
    </citation>
    <scope>NUCLEOTIDE SEQUENCE [LARGE SCALE GENOMIC DNA]</scope>
    <source>
        <strain evidence="2 3">SSKS-13</strain>
    </source>
</reference>
<dbReference type="RefSeq" id="WP_136691909.1">
    <property type="nucleotide sequence ID" value="NZ_SSHH01000001.1"/>
</dbReference>
<name>A0A4T3F4F7_9SPHN</name>
<proteinExistence type="predicted"/>
<comment type="caution">
    <text evidence="2">The sequence shown here is derived from an EMBL/GenBank/DDBJ whole genome shotgun (WGS) entry which is preliminary data.</text>
</comment>
<evidence type="ECO:0008006" key="4">
    <source>
        <dbReference type="Google" id="ProtNLM"/>
    </source>
</evidence>
<keyword evidence="1" id="KW-0732">Signal</keyword>
<dbReference type="SUPFAM" id="SSF48452">
    <property type="entry name" value="TPR-like"/>
    <property type="match status" value="1"/>
</dbReference>
<keyword evidence="3" id="KW-1185">Reference proteome</keyword>
<feature type="signal peptide" evidence="1">
    <location>
        <begin position="1"/>
        <end position="26"/>
    </location>
</feature>
<feature type="chain" id="PRO_5020453821" description="Tetratricopeptide repeat protein" evidence="1">
    <location>
        <begin position="27"/>
        <end position="531"/>
    </location>
</feature>
<dbReference type="EMBL" id="SSHH01000001">
    <property type="protein sequence ID" value="TIX51214.1"/>
    <property type="molecule type" value="Genomic_DNA"/>
</dbReference>
<evidence type="ECO:0000313" key="3">
    <source>
        <dbReference type="Proteomes" id="UP000309389"/>
    </source>
</evidence>
<evidence type="ECO:0000313" key="2">
    <source>
        <dbReference type="EMBL" id="TIX51214.1"/>
    </source>
</evidence>
<sequence length="531" mass="59392">MTIYFMPPLRVLLTAALVFLPAASLAAQEKGDVRWRDLPDNELGTKAQDFFANPTAAPCTEGMPAISELARRHPNTPAYGNMLILARMFCAMDEGRWETALDSLREVEAGGVPFDPFFGLSIATWAGDTEEVLRRLEAVVVHGAAPIDGPDAEQATSGALRLLFREHLHEKLRALSYRAFRAGSLDAMDTDYAANFASYAIKPAMENNPEDLPTLLSYMKQPQSYINLLQDREFEAIWPQLEERVGLHFRGVAAIDLAEKQSIFEADPGNSEGLRDYAYALYYAGRFADLLEQVTDWREAFNLDGEIDEHLGWAMNLAAYSADATGDPERADQFMVELAALDENIHPWVVNFTINHSIRLFEKGRYEEALAALGRAGEVADVHGSTYARMLVSEYRACSLQQLGRANEAEEEFVYLRDNAGDSYRVAAGGMLCLGKRDELVALLLEAMEDEDERREIARLMQREGYEFEYRPSKLPVIRDVILAEDALRVPLESEIRIVPDSLIPAPAWQWMTVRDGRIPDNEDSGGNIAN</sequence>
<protein>
    <recommendedName>
        <fullName evidence="4">Tetratricopeptide repeat protein</fullName>
    </recommendedName>
</protein>
<organism evidence="2 3">
    <name type="scientific">Alteraurantiacibacter aquimixticola</name>
    <dbReference type="NCBI Taxonomy" id="2489173"/>
    <lineage>
        <taxon>Bacteria</taxon>
        <taxon>Pseudomonadati</taxon>
        <taxon>Pseudomonadota</taxon>
        <taxon>Alphaproteobacteria</taxon>
        <taxon>Sphingomonadales</taxon>
        <taxon>Erythrobacteraceae</taxon>
        <taxon>Alteraurantiacibacter</taxon>
    </lineage>
</organism>
<dbReference type="Gene3D" id="1.25.40.10">
    <property type="entry name" value="Tetratricopeptide repeat domain"/>
    <property type="match status" value="1"/>
</dbReference>
<evidence type="ECO:0000256" key="1">
    <source>
        <dbReference type="SAM" id="SignalP"/>
    </source>
</evidence>
<dbReference type="InterPro" id="IPR011990">
    <property type="entry name" value="TPR-like_helical_dom_sf"/>
</dbReference>
<gene>
    <name evidence="2" type="ORF">E5222_01715</name>
</gene>
<dbReference type="AlphaFoldDB" id="A0A4T3F4F7"/>
<accession>A0A4T3F4F7</accession>
<dbReference type="Proteomes" id="UP000309389">
    <property type="component" value="Unassembled WGS sequence"/>
</dbReference>